<proteinExistence type="predicted"/>
<gene>
    <name evidence="2" type="ORF">PISMIDRAFT_12086</name>
</gene>
<keyword evidence="3" id="KW-1185">Reference proteome</keyword>
<feature type="region of interest" description="Disordered" evidence="1">
    <location>
        <begin position="399"/>
        <end position="430"/>
    </location>
</feature>
<feature type="region of interest" description="Disordered" evidence="1">
    <location>
        <begin position="111"/>
        <end position="130"/>
    </location>
</feature>
<reference evidence="2 3" key="1">
    <citation type="submission" date="2014-04" db="EMBL/GenBank/DDBJ databases">
        <authorList>
            <consortium name="DOE Joint Genome Institute"/>
            <person name="Kuo A."/>
            <person name="Kohler A."/>
            <person name="Costa M.D."/>
            <person name="Nagy L.G."/>
            <person name="Floudas D."/>
            <person name="Copeland A."/>
            <person name="Barry K.W."/>
            <person name="Cichocki N."/>
            <person name="Veneault-Fourrey C."/>
            <person name="LaButti K."/>
            <person name="Lindquist E.A."/>
            <person name="Lipzen A."/>
            <person name="Lundell T."/>
            <person name="Morin E."/>
            <person name="Murat C."/>
            <person name="Sun H."/>
            <person name="Tunlid A."/>
            <person name="Henrissat B."/>
            <person name="Grigoriev I.V."/>
            <person name="Hibbett D.S."/>
            <person name="Martin F."/>
            <person name="Nordberg H.P."/>
            <person name="Cantor M.N."/>
            <person name="Hua S.X."/>
        </authorList>
    </citation>
    <scope>NUCLEOTIDE SEQUENCE [LARGE SCALE GENOMIC DNA]</scope>
    <source>
        <strain evidence="2 3">441</strain>
    </source>
</reference>
<evidence type="ECO:0000313" key="3">
    <source>
        <dbReference type="Proteomes" id="UP000054018"/>
    </source>
</evidence>
<dbReference type="Proteomes" id="UP000054018">
    <property type="component" value="Unassembled WGS sequence"/>
</dbReference>
<protein>
    <submittedName>
        <fullName evidence="2">Unplaced genomic scaffold scaffold_63, whole genome shotgun sequence</fullName>
    </submittedName>
</protein>
<evidence type="ECO:0000256" key="1">
    <source>
        <dbReference type="SAM" id="MobiDB-lite"/>
    </source>
</evidence>
<sequence>MCDDVPDFQQCDRYNALLNTCPDELFDSLSYDSPSTSQFSNICSQVDSSDVNTSSQIPPLGSFPSQSFMICRVSTTRNLQGKVSKGRDSSHSHHPYQSVLFADGSHPGGILAASARSSHEHGLEGLTSGSTLEVPQVHVTPAELPSFPDTPEPSAHGHLVHMLPNYLNYVWMLVIYDRGNPFDRKTEEQNDCIWILNRSHSLTPEVVAESIDRVLADLMINISTLQYKLVLELALIVSPEECHSFHNQEVEHYTEAKVRDCASEDTAATAGSSVAEKHPDIKVEAINPDPWTQEPIEFMADDGYTKRRDTSYSETAKFLSETTAFTASAFAWRSFLDAATWNKADHHLHNAINTTTPIPATTFHPIVVNSMLCIYLTGCTPVPLDHPLYEWTPATLPPEDENHGSCPSGPRLLRPARNCSPTPGLSVCPG</sequence>
<dbReference type="OrthoDB" id="70823at2759"/>
<organism evidence="2 3">
    <name type="scientific">Pisolithus microcarpus 441</name>
    <dbReference type="NCBI Taxonomy" id="765257"/>
    <lineage>
        <taxon>Eukaryota</taxon>
        <taxon>Fungi</taxon>
        <taxon>Dikarya</taxon>
        <taxon>Basidiomycota</taxon>
        <taxon>Agaricomycotina</taxon>
        <taxon>Agaricomycetes</taxon>
        <taxon>Agaricomycetidae</taxon>
        <taxon>Boletales</taxon>
        <taxon>Sclerodermatineae</taxon>
        <taxon>Pisolithaceae</taxon>
        <taxon>Pisolithus</taxon>
    </lineage>
</organism>
<reference evidence="3" key="2">
    <citation type="submission" date="2015-01" db="EMBL/GenBank/DDBJ databases">
        <title>Evolutionary Origins and Diversification of the Mycorrhizal Mutualists.</title>
        <authorList>
            <consortium name="DOE Joint Genome Institute"/>
            <consortium name="Mycorrhizal Genomics Consortium"/>
            <person name="Kohler A."/>
            <person name="Kuo A."/>
            <person name="Nagy L.G."/>
            <person name="Floudas D."/>
            <person name="Copeland A."/>
            <person name="Barry K.W."/>
            <person name="Cichocki N."/>
            <person name="Veneault-Fourrey C."/>
            <person name="LaButti K."/>
            <person name="Lindquist E.A."/>
            <person name="Lipzen A."/>
            <person name="Lundell T."/>
            <person name="Morin E."/>
            <person name="Murat C."/>
            <person name="Riley R."/>
            <person name="Ohm R."/>
            <person name="Sun H."/>
            <person name="Tunlid A."/>
            <person name="Henrissat B."/>
            <person name="Grigoriev I.V."/>
            <person name="Hibbett D.S."/>
            <person name="Martin F."/>
        </authorList>
    </citation>
    <scope>NUCLEOTIDE SEQUENCE [LARGE SCALE GENOMIC DNA]</scope>
    <source>
        <strain evidence="3">441</strain>
    </source>
</reference>
<evidence type="ECO:0000313" key="2">
    <source>
        <dbReference type="EMBL" id="KIK21801.1"/>
    </source>
</evidence>
<accession>A0A0C9YYE9</accession>
<dbReference type="HOGENOM" id="CLU_036516_0_0_1"/>
<dbReference type="EMBL" id="KN833747">
    <property type="protein sequence ID" value="KIK21801.1"/>
    <property type="molecule type" value="Genomic_DNA"/>
</dbReference>
<dbReference type="AlphaFoldDB" id="A0A0C9YYE9"/>
<name>A0A0C9YYE9_9AGAM</name>